<dbReference type="RefSeq" id="WP_003606927.1">
    <property type="nucleotide sequence ID" value="NZ_BJVP01000007.1"/>
</dbReference>
<evidence type="ECO:0000313" key="4">
    <source>
        <dbReference type="Proteomes" id="UP000233769"/>
    </source>
</evidence>
<evidence type="ECO:0000256" key="1">
    <source>
        <dbReference type="SAM" id="Phobius"/>
    </source>
</evidence>
<dbReference type="Proteomes" id="UP000233769">
    <property type="component" value="Chromosome tk0001"/>
</dbReference>
<reference evidence="4" key="1">
    <citation type="submission" date="2017-10" db="EMBL/GenBank/DDBJ databases">
        <authorList>
            <person name="Regsiter A."/>
            <person name="William W."/>
        </authorList>
    </citation>
    <scope>NUCLEOTIDE SEQUENCE [LARGE SCALE GENOMIC DNA]</scope>
</reference>
<dbReference type="EMBL" id="CP073633">
    <property type="protein sequence ID" value="WHQ72252.1"/>
    <property type="molecule type" value="Genomic_DNA"/>
</dbReference>
<organism evidence="2 4">
    <name type="scientific">Methylorubrum extorquens</name>
    <name type="common">Methylobacterium dichloromethanicum</name>
    <name type="synonym">Methylobacterium extorquens</name>
    <dbReference type="NCBI Taxonomy" id="408"/>
    <lineage>
        <taxon>Bacteria</taxon>
        <taxon>Pseudomonadati</taxon>
        <taxon>Pseudomonadota</taxon>
        <taxon>Alphaproteobacteria</taxon>
        <taxon>Hyphomicrobiales</taxon>
        <taxon>Methylobacteriaceae</taxon>
        <taxon>Methylorubrum</taxon>
    </lineage>
</organism>
<reference evidence="2" key="2">
    <citation type="submission" date="2017-10" db="EMBL/GenBank/DDBJ databases">
        <authorList>
            <person name="Banno H."/>
            <person name="Chua N.-H."/>
        </authorList>
    </citation>
    <scope>NUCLEOTIDE SEQUENCE [LARGE SCALE GENOMIC DNA]</scope>
    <source>
        <strain evidence="2">TK 0001</strain>
    </source>
</reference>
<feature type="transmembrane region" description="Helical" evidence="1">
    <location>
        <begin position="49"/>
        <end position="71"/>
    </location>
</feature>
<dbReference type="GeneID" id="72989843"/>
<evidence type="ECO:0000313" key="2">
    <source>
        <dbReference type="EMBL" id="SOR30359.1"/>
    </source>
</evidence>
<reference evidence="3" key="3">
    <citation type="journal article" date="2022" name="Biotechnol. Bioprocess Eng.">
        <title>Pan-genome Analysis Reveals Comparative Genomic Features of Central Metabolic Pathways in Methylorubrum extorquens.</title>
        <authorList>
            <person name="Lee G.M."/>
            <person name="Scott-Nevros Z.K."/>
            <person name="Lee S.-M."/>
            <person name="Kim D."/>
        </authorList>
    </citation>
    <scope>NUCLEOTIDE SEQUENCE</scope>
    <source>
        <strain evidence="3">ATCC 55366</strain>
    </source>
</reference>
<dbReference type="OMA" id="FYQWGML"/>
<keyword evidence="1" id="KW-1133">Transmembrane helix</keyword>
<accession>A0A1P8QV10</accession>
<evidence type="ECO:0000313" key="3">
    <source>
        <dbReference type="EMBL" id="WHQ72252.1"/>
    </source>
</evidence>
<name>A0A1P8QV10_METEX</name>
<dbReference type="AlphaFoldDB" id="A0A1P8QV10"/>
<keyword evidence="1" id="KW-0812">Transmembrane</keyword>
<protein>
    <submittedName>
        <fullName evidence="2">Uncharacterized protein</fullName>
    </submittedName>
</protein>
<proteinExistence type="predicted"/>
<sequence length="75" mass="8137">MLAIPLLVIAGILIGMFYHWGMLAVASFFVIIARIIYHFYSGQLVLADLLMIAASLCALQGGYVVGGYIACRKDV</sequence>
<feature type="transmembrane region" description="Helical" evidence="1">
    <location>
        <begin position="7"/>
        <end position="37"/>
    </location>
</feature>
<gene>
    <name evidence="3" type="ORF">KEC54_12245</name>
    <name evidence="2" type="ORF">TK0001_3757</name>
</gene>
<keyword evidence="1" id="KW-0472">Membrane</keyword>
<dbReference type="EMBL" id="LT962688">
    <property type="protein sequence ID" value="SOR30359.1"/>
    <property type="molecule type" value="Genomic_DNA"/>
</dbReference>
<dbReference type="Proteomes" id="UP001223720">
    <property type="component" value="Chromosome"/>
</dbReference>